<keyword evidence="3" id="KW-1185">Reference proteome</keyword>
<reference evidence="2 3" key="1">
    <citation type="submission" date="2020-08" db="EMBL/GenBank/DDBJ databases">
        <title>Putative novel bacterial strains isolated from necrotic wheat leaf tissues caused by Xanthomonas translucens.</title>
        <authorList>
            <person name="Tambong J.T."/>
        </authorList>
    </citation>
    <scope>NUCLEOTIDE SEQUENCE [LARGE SCALE GENOMIC DNA]</scope>
    <source>
        <strain evidence="3">DOAB 1063</strain>
    </source>
</reference>
<feature type="transmembrane region" description="Helical" evidence="1">
    <location>
        <begin position="188"/>
        <end position="209"/>
    </location>
</feature>
<dbReference type="RefSeq" id="WP_187502265.1">
    <property type="nucleotide sequence ID" value="NZ_CP162536.1"/>
</dbReference>
<evidence type="ECO:0000313" key="2">
    <source>
        <dbReference type="EMBL" id="MBC3940471.1"/>
    </source>
</evidence>
<keyword evidence="1" id="KW-0812">Transmembrane</keyword>
<sequence>MASIWYSSDVTDDAAGTVGKNDLALTCAAAVLCMFAIRDALTGMLRYLLQLAHLSPLWFVPDLLAMVAFAYFIWHYAIQKRSSFAIIATLSTISAAAVSIIFMSWTPAMFASSVKSFMPIFVGFICCGRSVVRLPAVRVCLAIMSALSIIGLIFAPHIDYPWVGADIDSFNGLRNISRVWWIDGKVRYGGFAGDSTMAAFMVLFPYMMVYRWVPKWMNLLILPLMFWAIQVSTNRTALLTLAMFTLHLVVVDVLIPAKNRLDVDRLLAKFSFLTVLVPFVLVFTLAGAELQDVSSKLMSLQDRIDNSWQLPFTYLQQIFPAGLLIGCGLGCFAYPMKFSDMAQYNVPVDNFYMTTYLMLGIPFLVIVAGVFVSCFRTVDRTKLLLLMMLNVYAITVQCYGPAFATLMMGYAFSDAFMTETGGWRRRVRKPEGADERVLVTS</sequence>
<feature type="transmembrane region" description="Helical" evidence="1">
    <location>
        <begin position="314"/>
        <end position="335"/>
    </location>
</feature>
<feature type="transmembrane region" description="Helical" evidence="1">
    <location>
        <begin position="238"/>
        <end position="255"/>
    </location>
</feature>
<name>A0ABR7AJ47_9SPHN</name>
<evidence type="ECO:0008006" key="4">
    <source>
        <dbReference type="Google" id="ProtNLM"/>
    </source>
</evidence>
<keyword evidence="1" id="KW-1133">Transmembrane helix</keyword>
<evidence type="ECO:0000313" key="3">
    <source>
        <dbReference type="Proteomes" id="UP000597613"/>
    </source>
</evidence>
<feature type="transmembrane region" description="Helical" evidence="1">
    <location>
        <begin position="84"/>
        <end position="102"/>
    </location>
</feature>
<feature type="transmembrane region" description="Helical" evidence="1">
    <location>
        <begin position="384"/>
        <end position="407"/>
    </location>
</feature>
<keyword evidence="1" id="KW-0472">Membrane</keyword>
<dbReference type="Proteomes" id="UP000597613">
    <property type="component" value="Unassembled WGS sequence"/>
</dbReference>
<accession>A0ABR7AJ47</accession>
<feature type="transmembrane region" description="Helical" evidence="1">
    <location>
        <begin position="356"/>
        <end position="378"/>
    </location>
</feature>
<dbReference type="EMBL" id="JACONT010000002">
    <property type="protein sequence ID" value="MBC3940471.1"/>
    <property type="molecule type" value="Genomic_DNA"/>
</dbReference>
<organism evidence="2 3">
    <name type="scientific">Sphingomonas albertensis</name>
    <dbReference type="NCBI Taxonomy" id="2762591"/>
    <lineage>
        <taxon>Bacteria</taxon>
        <taxon>Pseudomonadati</taxon>
        <taxon>Pseudomonadota</taxon>
        <taxon>Alphaproteobacteria</taxon>
        <taxon>Sphingomonadales</taxon>
        <taxon>Sphingomonadaceae</taxon>
        <taxon>Sphingomonas</taxon>
    </lineage>
</organism>
<feature type="transmembrane region" description="Helical" evidence="1">
    <location>
        <begin position="267"/>
        <end position="288"/>
    </location>
</feature>
<protein>
    <recommendedName>
        <fullName evidence="4">O-antigen ligase domain-containing protein</fullName>
    </recommendedName>
</protein>
<evidence type="ECO:0000256" key="1">
    <source>
        <dbReference type="SAM" id="Phobius"/>
    </source>
</evidence>
<feature type="transmembrane region" description="Helical" evidence="1">
    <location>
        <begin position="108"/>
        <end position="127"/>
    </location>
</feature>
<gene>
    <name evidence="2" type="ORF">H8S47_02065</name>
</gene>
<feature type="transmembrane region" description="Helical" evidence="1">
    <location>
        <begin position="57"/>
        <end position="77"/>
    </location>
</feature>
<feature type="transmembrane region" description="Helical" evidence="1">
    <location>
        <begin position="139"/>
        <end position="158"/>
    </location>
</feature>
<proteinExistence type="predicted"/>
<comment type="caution">
    <text evidence="2">The sequence shown here is derived from an EMBL/GenBank/DDBJ whole genome shotgun (WGS) entry which is preliminary data.</text>
</comment>